<gene>
    <name evidence="3" type="ORF">CFOLD11_39740</name>
</gene>
<dbReference type="Gene3D" id="3.30.450.20">
    <property type="entry name" value="PAS domain"/>
    <property type="match status" value="1"/>
</dbReference>
<feature type="transmembrane region" description="Helical" evidence="1">
    <location>
        <begin position="20"/>
        <end position="36"/>
    </location>
</feature>
<dbReference type="PROSITE" id="PS50112">
    <property type="entry name" value="PAS"/>
    <property type="match status" value="1"/>
</dbReference>
<keyword evidence="1" id="KW-0472">Membrane</keyword>
<dbReference type="InterPro" id="IPR000014">
    <property type="entry name" value="PAS"/>
</dbReference>
<feature type="transmembrane region" description="Helical" evidence="1">
    <location>
        <begin position="237"/>
        <end position="258"/>
    </location>
</feature>
<feature type="transmembrane region" description="Helical" evidence="1">
    <location>
        <begin position="183"/>
        <end position="202"/>
    </location>
</feature>
<dbReference type="NCBIfam" id="TIGR00229">
    <property type="entry name" value="sensory_box"/>
    <property type="match status" value="1"/>
</dbReference>
<dbReference type="AlphaFoldDB" id="A0A9W5Y659"/>
<keyword evidence="1" id="KW-0812">Transmembrane</keyword>
<feature type="transmembrane region" description="Helical" evidence="1">
    <location>
        <begin position="214"/>
        <end position="231"/>
    </location>
</feature>
<feature type="transmembrane region" description="Helical" evidence="1">
    <location>
        <begin position="119"/>
        <end position="137"/>
    </location>
</feature>
<reference evidence="3" key="1">
    <citation type="journal article" date="2023" name="Int. J. Syst. Evol. Microbiol.">
        <title>&lt;i&gt;Clostridium folliculivorans&lt;/i&gt; sp. nov., isolated from soil samples of an organic paddy in Japan.</title>
        <authorList>
            <person name="Tazawa J."/>
            <person name="Kobayashi H."/>
            <person name="Tanizawa Y."/>
            <person name="Uchino A."/>
            <person name="Tanaka F."/>
            <person name="Urashima Y."/>
            <person name="Miura S."/>
            <person name="Sakamoto M."/>
            <person name="Ohkuma M."/>
            <person name="Tohno M."/>
        </authorList>
    </citation>
    <scope>NUCLEOTIDE SEQUENCE</scope>
    <source>
        <strain evidence="3">D1-1</strain>
    </source>
</reference>
<proteinExistence type="predicted"/>
<organism evidence="3 4">
    <name type="scientific">Clostridium folliculivorans</name>
    <dbReference type="NCBI Taxonomy" id="2886038"/>
    <lineage>
        <taxon>Bacteria</taxon>
        <taxon>Bacillati</taxon>
        <taxon>Bacillota</taxon>
        <taxon>Clostridia</taxon>
        <taxon>Eubacteriales</taxon>
        <taxon>Clostridiaceae</taxon>
        <taxon>Clostridium</taxon>
    </lineage>
</organism>
<evidence type="ECO:0000259" key="2">
    <source>
        <dbReference type="PROSITE" id="PS50112"/>
    </source>
</evidence>
<sequence>MSYFLHIYKKLSKYVKVNTMIIFLLIILFTISLRILERYQFYNFYEVINRLKLVIVILSLIFLYICLKYLSYEHRSIPIAIFFCYMYFCFEFIFRQVFINLNINGANDNLIISKVSYPFAIGLTLRPIIILFSLRYNRINIFQTRKKNSILLMLGLLLGLCTALLDIYIILPQCLYLSEQKIVITYINTLLVNSFVVIILIIYNINNKDNLSNLLIYSTLLPIFVKYYAFYSGGQNTVFIVAAEVVMIAVLIMALIYLKIAYNTLISKQSNIVEVGYKNNDIIREACIDNEIGHVVKSYSKNIESFIESYMAIEDNLQEILFLVDVNGRINFASKRFYSLSGLEEKRVVGTSFFTITHPEEILKARMLINLEKSNTTPIVHRIRKNNGNYILAESITDFIFEEGNIAGKLIVAKDLNYENL</sequence>
<dbReference type="InterPro" id="IPR013767">
    <property type="entry name" value="PAS_fold"/>
</dbReference>
<dbReference type="SMART" id="SM00091">
    <property type="entry name" value="PAS"/>
    <property type="match status" value="1"/>
</dbReference>
<feature type="transmembrane region" description="Helical" evidence="1">
    <location>
        <begin position="79"/>
        <end position="99"/>
    </location>
</feature>
<dbReference type="Proteomes" id="UP001057868">
    <property type="component" value="Unassembled WGS sequence"/>
</dbReference>
<dbReference type="InterPro" id="IPR035965">
    <property type="entry name" value="PAS-like_dom_sf"/>
</dbReference>
<keyword evidence="1" id="KW-1133">Transmembrane helix</keyword>
<dbReference type="Pfam" id="PF00989">
    <property type="entry name" value="PAS"/>
    <property type="match status" value="1"/>
</dbReference>
<dbReference type="GO" id="GO:0006355">
    <property type="term" value="P:regulation of DNA-templated transcription"/>
    <property type="evidence" value="ECO:0007669"/>
    <property type="project" value="InterPro"/>
</dbReference>
<keyword evidence="4" id="KW-1185">Reference proteome</keyword>
<feature type="transmembrane region" description="Helical" evidence="1">
    <location>
        <begin position="48"/>
        <end position="67"/>
    </location>
</feature>
<comment type="caution">
    <text evidence="3">The sequence shown here is derived from an EMBL/GenBank/DDBJ whole genome shotgun (WGS) entry which is preliminary data.</text>
</comment>
<evidence type="ECO:0000313" key="3">
    <source>
        <dbReference type="EMBL" id="GKU27147.1"/>
    </source>
</evidence>
<dbReference type="SUPFAM" id="SSF55785">
    <property type="entry name" value="PYP-like sensor domain (PAS domain)"/>
    <property type="match status" value="1"/>
</dbReference>
<evidence type="ECO:0000313" key="4">
    <source>
        <dbReference type="Proteomes" id="UP001057868"/>
    </source>
</evidence>
<feature type="domain" description="PAS" evidence="2">
    <location>
        <begin position="306"/>
        <end position="361"/>
    </location>
</feature>
<feature type="transmembrane region" description="Helical" evidence="1">
    <location>
        <begin position="149"/>
        <end position="171"/>
    </location>
</feature>
<dbReference type="EMBL" id="BQXY01000009">
    <property type="protein sequence ID" value="GKU27147.1"/>
    <property type="molecule type" value="Genomic_DNA"/>
</dbReference>
<name>A0A9W5Y659_9CLOT</name>
<accession>A0A9W5Y659</accession>
<dbReference type="CDD" id="cd00130">
    <property type="entry name" value="PAS"/>
    <property type="match status" value="1"/>
</dbReference>
<protein>
    <recommendedName>
        <fullName evidence="2">PAS domain-containing protein</fullName>
    </recommendedName>
</protein>
<evidence type="ECO:0000256" key="1">
    <source>
        <dbReference type="SAM" id="Phobius"/>
    </source>
</evidence>